<feature type="domain" description="DUF3298" evidence="1">
    <location>
        <begin position="187"/>
        <end position="236"/>
    </location>
</feature>
<reference evidence="3 4" key="1">
    <citation type="journal article" date="2013" name="Genome Announc.">
        <title>Draft Genome Sequence of Indibacter alkaliphilus Strain LW1T, Isolated from Lonar Lake, a Haloalkaline Lake in the Buldana District of Maharashtra, India.</title>
        <authorList>
            <person name="Singh A."/>
            <person name="Kumar Jangir P."/>
            <person name="Sharma R."/>
            <person name="Singh A."/>
            <person name="Kumar Pinnaka A."/>
            <person name="Shivaji S."/>
        </authorList>
    </citation>
    <scope>NUCLEOTIDE SEQUENCE [LARGE SCALE GENOMIC DNA]</scope>
    <source>
        <strain evidence="4">CCUG 57479 / KCTC 22604 / LW1</strain>
    </source>
</reference>
<comment type="caution">
    <text evidence="3">The sequence shown here is derived from an EMBL/GenBank/DDBJ whole genome shotgun (WGS) entry which is preliminary data.</text>
</comment>
<feature type="domain" description="Deacetylase PdaC" evidence="2">
    <location>
        <begin position="42"/>
        <end position="145"/>
    </location>
</feature>
<dbReference type="AlphaFoldDB" id="S2D2Z3"/>
<evidence type="ECO:0000259" key="2">
    <source>
        <dbReference type="Pfam" id="PF13739"/>
    </source>
</evidence>
<evidence type="ECO:0000259" key="1">
    <source>
        <dbReference type="Pfam" id="PF11738"/>
    </source>
</evidence>
<dbReference type="Gene3D" id="3.30.565.40">
    <property type="entry name" value="Fervidobacterium nodosum Rt17-B1 like"/>
    <property type="match status" value="1"/>
</dbReference>
<dbReference type="InterPro" id="IPR025303">
    <property type="entry name" value="PdaC"/>
</dbReference>
<dbReference type="Gene3D" id="3.90.640.20">
    <property type="entry name" value="Heat-shock cognate protein, ATPase"/>
    <property type="match status" value="1"/>
</dbReference>
<dbReference type="InterPro" id="IPR021729">
    <property type="entry name" value="DUF3298"/>
</dbReference>
<proteinExistence type="predicted"/>
<dbReference type="Pfam" id="PF11738">
    <property type="entry name" value="DUF3298"/>
    <property type="match status" value="1"/>
</dbReference>
<sequence>MNNWIRTGLISIILLNISCSGEVGEGRLSYEQKEFREKVCHQDDCALVILSYPYFKDDSQAASVLNEYIEQQLSMMISKEENSDVISLSASVTGFLGAYLSFVESENMSQSWELEIVAELTFQNSKMLSIVFDAYSNTGGAHPNTFRQYINFDKGSFKLIKNHELVLEEQGLLDLAEEKFREFHDVAHGTELKDDGRFFLQNEIGFFLPLAMGFEQEEFVLYYNPYEIGPYVMGATLLRFSKNEVKGIIINKAFD</sequence>
<keyword evidence="4" id="KW-1185">Reference proteome</keyword>
<dbReference type="Proteomes" id="UP000006073">
    <property type="component" value="Unassembled WGS sequence"/>
</dbReference>
<organism evidence="3 4">
    <name type="scientific">Indibacter alkaliphilus (strain CCUG 57479 / KCTC 22604 / LW1)</name>
    <dbReference type="NCBI Taxonomy" id="1189612"/>
    <lineage>
        <taxon>Bacteria</taxon>
        <taxon>Pseudomonadati</taxon>
        <taxon>Bacteroidota</taxon>
        <taxon>Cytophagia</taxon>
        <taxon>Cytophagales</taxon>
        <taxon>Cyclobacteriaceae</taxon>
    </lineage>
</organism>
<protein>
    <submittedName>
        <fullName evidence="3">Uncharacterized protein</fullName>
    </submittedName>
</protein>
<dbReference type="EMBL" id="ALWO02000047">
    <property type="protein sequence ID" value="EOZ93244.1"/>
    <property type="molecule type" value="Genomic_DNA"/>
</dbReference>
<dbReference type="STRING" id="1189612.A33Q_3834"/>
<evidence type="ECO:0000313" key="3">
    <source>
        <dbReference type="EMBL" id="EOZ93244.1"/>
    </source>
</evidence>
<name>S2D2Z3_INDAL</name>
<gene>
    <name evidence="3" type="ORF">A33Q_3834</name>
</gene>
<evidence type="ECO:0000313" key="4">
    <source>
        <dbReference type="Proteomes" id="UP000006073"/>
    </source>
</evidence>
<dbReference type="Pfam" id="PF13739">
    <property type="entry name" value="PdaC"/>
    <property type="match status" value="1"/>
</dbReference>
<dbReference type="InterPro" id="IPR037126">
    <property type="entry name" value="PdaC/RsiV-like_sf"/>
</dbReference>
<accession>S2D2Z3</accession>